<dbReference type="EMBL" id="JBBBZM010000007">
    <property type="protein sequence ID" value="KAL0639969.1"/>
    <property type="molecule type" value="Genomic_DNA"/>
</dbReference>
<dbReference type="Proteomes" id="UP001447188">
    <property type="component" value="Unassembled WGS sequence"/>
</dbReference>
<feature type="coiled-coil region" evidence="1">
    <location>
        <begin position="59"/>
        <end position="93"/>
    </location>
</feature>
<keyword evidence="1" id="KW-0175">Coiled coil</keyword>
<evidence type="ECO:0000313" key="3">
    <source>
        <dbReference type="Proteomes" id="UP001447188"/>
    </source>
</evidence>
<keyword evidence="3" id="KW-1185">Reference proteome</keyword>
<evidence type="ECO:0000313" key="2">
    <source>
        <dbReference type="EMBL" id="KAL0639969.1"/>
    </source>
</evidence>
<comment type="caution">
    <text evidence="2">The sequence shown here is derived from an EMBL/GenBank/DDBJ whole genome shotgun (WGS) entry which is preliminary data.</text>
</comment>
<proteinExistence type="predicted"/>
<gene>
    <name evidence="2" type="ORF">Q9L58_001061</name>
</gene>
<evidence type="ECO:0000256" key="1">
    <source>
        <dbReference type="SAM" id="Coils"/>
    </source>
</evidence>
<reference evidence="2 3" key="1">
    <citation type="submission" date="2024-02" db="EMBL/GenBank/DDBJ databases">
        <title>Discinaceae phylogenomics.</title>
        <authorList>
            <person name="Dirks A.C."/>
            <person name="James T.Y."/>
        </authorList>
    </citation>
    <scope>NUCLEOTIDE SEQUENCE [LARGE SCALE GENOMIC DNA]</scope>
    <source>
        <strain evidence="2 3">ACD0624</strain>
    </source>
</reference>
<name>A0ABR3GVQ3_9PEZI</name>
<accession>A0ABR3GVQ3</accession>
<sequence length="231" mass="26179">MDFGVEDFYAVGSLACAIGNTVVKDAPGEWKLVIEEIHVLLQCVDLFQEEVKNPNSTLVRSGKERARAVKNELERVETTLKGLEKHAKLLEKLGNPARPTIFKWWDKLSNWTSKTADTKEIAVLQDKLVYHNAMLNQLLTLWGNSSQQRIESSRLRLQSERYSLSLLDNPAFGRSIFALAARNTEEVIQRGISAMKVEEWNRANLPPDKFFKPAADVNTRAVEDNRRTAPS</sequence>
<protein>
    <submittedName>
        <fullName evidence="2">Uncharacterized protein</fullName>
    </submittedName>
</protein>
<organism evidence="2 3">
    <name type="scientific">Discina gigas</name>
    <dbReference type="NCBI Taxonomy" id="1032678"/>
    <lineage>
        <taxon>Eukaryota</taxon>
        <taxon>Fungi</taxon>
        <taxon>Dikarya</taxon>
        <taxon>Ascomycota</taxon>
        <taxon>Pezizomycotina</taxon>
        <taxon>Pezizomycetes</taxon>
        <taxon>Pezizales</taxon>
        <taxon>Discinaceae</taxon>
        <taxon>Discina</taxon>
    </lineage>
</organism>